<dbReference type="EMBL" id="SSHJ02000001">
    <property type="protein sequence ID" value="MFN0254693.1"/>
    <property type="molecule type" value="Genomic_DNA"/>
</dbReference>
<evidence type="ECO:0000256" key="1">
    <source>
        <dbReference type="SAM" id="SignalP"/>
    </source>
</evidence>
<dbReference type="Proteomes" id="UP001517247">
    <property type="component" value="Unassembled WGS sequence"/>
</dbReference>
<gene>
    <name evidence="2" type="ORF">E6A44_003870</name>
</gene>
<evidence type="ECO:0000313" key="3">
    <source>
        <dbReference type="Proteomes" id="UP001517247"/>
    </source>
</evidence>
<accession>A0ABW9J4H8</accession>
<reference evidence="2 3" key="1">
    <citation type="submission" date="2024-12" db="EMBL/GenBank/DDBJ databases">
        <authorList>
            <person name="Hu S."/>
        </authorList>
    </citation>
    <scope>NUCLEOTIDE SEQUENCE [LARGE SCALE GENOMIC DNA]</scope>
    <source>
        <strain evidence="2 3">THG-T11</strain>
    </source>
</reference>
<protein>
    <recommendedName>
        <fullName evidence="4">Haem-binding uptake Tiki superfamily ChaN domain-containing protein</fullName>
    </recommendedName>
</protein>
<evidence type="ECO:0000313" key="2">
    <source>
        <dbReference type="EMBL" id="MFN0254693.1"/>
    </source>
</evidence>
<keyword evidence="3" id="KW-1185">Reference proteome</keyword>
<evidence type="ECO:0008006" key="4">
    <source>
        <dbReference type="Google" id="ProtNLM"/>
    </source>
</evidence>
<comment type="caution">
    <text evidence="2">The sequence shown here is derived from an EMBL/GenBank/DDBJ whole genome shotgun (WGS) entry which is preliminary data.</text>
</comment>
<feature type="signal peptide" evidence="1">
    <location>
        <begin position="1"/>
        <end position="22"/>
    </location>
</feature>
<organism evidence="2 3">
    <name type="scientific">Pedobacter ureilyticus</name>
    <dbReference type="NCBI Taxonomy" id="1393051"/>
    <lineage>
        <taxon>Bacteria</taxon>
        <taxon>Pseudomonadati</taxon>
        <taxon>Bacteroidota</taxon>
        <taxon>Sphingobacteriia</taxon>
        <taxon>Sphingobacteriales</taxon>
        <taxon>Sphingobacteriaceae</taxon>
        <taxon>Pedobacter</taxon>
    </lineage>
</organism>
<feature type="chain" id="PRO_5045145491" description="Haem-binding uptake Tiki superfamily ChaN domain-containing protein" evidence="1">
    <location>
        <begin position="23"/>
        <end position="395"/>
    </location>
</feature>
<dbReference type="RefSeq" id="WP_138721831.1">
    <property type="nucleotide sequence ID" value="NZ_SSHJ02000001.1"/>
</dbReference>
<name>A0ABW9J4H8_9SPHI</name>
<proteinExistence type="predicted"/>
<keyword evidence="1" id="KW-0732">Signal</keyword>
<sequence length="395" mass="44899">MIKKIIVLAIFNCLFHVSNTSAQDSLITTLAKKNQTSFAKDASQLKGLGWDKIIEKAKKSSNVLIGEDHFTDEIPFFVSKIAEQIKFDNFFCEIDPVTAHIFEQKIKTLSAEALKKYTSDYGNTFSFYAFESEFDLLKQLVNGKTNLRGTDQILLVADRLICNELMQSTRNKRAKEIYESIRDQSKTHFSAFLKDQKNPFYLLTEDFEKKVNELSTLKLSSEEQKIIAALKLTAKIYKTQDHHLRIQLMKNQLMADYNNWASRKNLYKYGANHAAKGESLLEIYDIGNLVNNVADSQFTNSLHIMIIGMSGFQASPFQGFPASKIDENEGSLKTLKPFFKLVNGSDWQCFDMAPIKKALESGKIKVTDIKLSRIIKGFDFLVIIPEVTASQFPKS</sequence>